<dbReference type="PANTHER" id="PTHR43172">
    <property type="entry name" value="ADENYLOSUCCINATE LYASE"/>
    <property type="match status" value="1"/>
</dbReference>
<keyword evidence="4" id="KW-1185">Reference proteome</keyword>
<dbReference type="STRING" id="641238.SAMN04490244_12016"/>
<dbReference type="EMBL" id="FOGU01000020">
    <property type="protein sequence ID" value="SES42243.1"/>
    <property type="molecule type" value="Genomic_DNA"/>
</dbReference>
<dbReference type="InterPro" id="IPR008948">
    <property type="entry name" value="L-Aspartase-like"/>
</dbReference>
<dbReference type="InterPro" id="IPR020557">
    <property type="entry name" value="Fumarate_lyase_CS"/>
</dbReference>
<dbReference type="RefSeq" id="WP_092696370.1">
    <property type="nucleotide sequence ID" value="NZ_FOGU01000020.1"/>
</dbReference>
<dbReference type="PRINTS" id="PR00145">
    <property type="entry name" value="ARGSUCLYASE"/>
</dbReference>
<dbReference type="Gene3D" id="1.10.40.30">
    <property type="entry name" value="Fumarase/aspartase (C-terminal domain)"/>
    <property type="match status" value="1"/>
</dbReference>
<evidence type="ECO:0000313" key="4">
    <source>
        <dbReference type="Proteomes" id="UP000198885"/>
    </source>
</evidence>
<accession>A0A1H9X9A7</accession>
<reference evidence="3 4" key="1">
    <citation type="submission" date="2016-10" db="EMBL/GenBank/DDBJ databases">
        <authorList>
            <person name="de Groot N.N."/>
        </authorList>
    </citation>
    <scope>NUCLEOTIDE SEQUENCE [LARGE SCALE GENOMIC DNA]</scope>
    <source>
        <strain evidence="3 4">DSM 23042</strain>
    </source>
</reference>
<dbReference type="PRINTS" id="PR00149">
    <property type="entry name" value="FUMRATELYASE"/>
</dbReference>
<protein>
    <submittedName>
        <fullName evidence="3">3-carboxy-cis,cis-muconate cycloisomerase</fullName>
    </submittedName>
</protein>
<sequence>MTASAFDSAIYRDLLGDAETARLFSDGAVIRAMLLVEGALAKAQGAAGLIPETAAAAIHRAALEVSIDPAALSEETGRNGVVVPALVSAFRAEIGAPEHAQYVHWGATSQDIMDTALILRLRQVLTLWEERLRRTIRALGTLAETHADLPMAGRTYGQAASPVSFGQVCAQWGTPLLRHLDRLDELRPRLLRISLSGAAGTLSAMGEHGPEIRAELARGLDLGDPVGSWHATRDTVAELAGWATLVSGSLAKMGEDLTLMVQSGIAEVRLPSTGGSSTMPQKQNPVAPSVLVALNAHVSAQNAALQGAVLHRQQRDGAAWFTEWMALPPLAAATGRALAVGAELSAGLVPNADAMAGNLDDGLGLIHAEALSFTLARDMPRPEAQNVVKALCQEAMRTGTPLPDLLARDRPGRDWHKIATGAAQLGTAPDEARAFAAAARTA</sequence>
<dbReference type="AlphaFoldDB" id="A0A1H9X9A7"/>
<comment type="similarity">
    <text evidence="1">Belongs to the class-II fumarase/aspartase family.</text>
</comment>
<dbReference type="GO" id="GO:0016829">
    <property type="term" value="F:lyase activity"/>
    <property type="evidence" value="ECO:0007669"/>
    <property type="project" value="UniProtKB-ARBA"/>
</dbReference>
<dbReference type="PANTHER" id="PTHR43172:SF2">
    <property type="entry name" value="ADENYLOSUCCINATE LYASE C-TERMINAL DOMAIN-CONTAINING PROTEIN"/>
    <property type="match status" value="1"/>
</dbReference>
<dbReference type="Pfam" id="PF00206">
    <property type="entry name" value="Lyase_1"/>
    <property type="match status" value="1"/>
</dbReference>
<dbReference type="Gene3D" id="1.20.200.10">
    <property type="entry name" value="Fumarase/aspartase (Central domain)"/>
    <property type="match status" value="1"/>
</dbReference>
<dbReference type="SMART" id="SM00998">
    <property type="entry name" value="ADSL_C"/>
    <property type="match status" value="1"/>
</dbReference>
<evidence type="ECO:0000259" key="2">
    <source>
        <dbReference type="SMART" id="SM00998"/>
    </source>
</evidence>
<name>A0A1H9X9A7_9RHOB</name>
<keyword evidence="3" id="KW-0413">Isomerase</keyword>
<dbReference type="CDD" id="cd01597">
    <property type="entry name" value="pCLME"/>
    <property type="match status" value="1"/>
</dbReference>
<evidence type="ECO:0000256" key="1">
    <source>
        <dbReference type="ARBA" id="ARBA00034772"/>
    </source>
</evidence>
<dbReference type="OrthoDB" id="9768878at2"/>
<organism evidence="3 4">
    <name type="scientific">Tranquillimonas rosea</name>
    <dbReference type="NCBI Taxonomy" id="641238"/>
    <lineage>
        <taxon>Bacteria</taxon>
        <taxon>Pseudomonadati</taxon>
        <taxon>Pseudomonadota</taxon>
        <taxon>Alphaproteobacteria</taxon>
        <taxon>Rhodobacterales</taxon>
        <taxon>Roseobacteraceae</taxon>
        <taxon>Tranquillimonas</taxon>
    </lineage>
</organism>
<dbReference type="PROSITE" id="PS00163">
    <property type="entry name" value="FUMARATE_LYASES"/>
    <property type="match status" value="1"/>
</dbReference>
<gene>
    <name evidence="3" type="ORF">SAMN04490244_12016</name>
</gene>
<dbReference type="GO" id="GO:0016853">
    <property type="term" value="F:isomerase activity"/>
    <property type="evidence" value="ECO:0007669"/>
    <property type="project" value="UniProtKB-KW"/>
</dbReference>
<evidence type="ECO:0000313" key="3">
    <source>
        <dbReference type="EMBL" id="SES42243.1"/>
    </source>
</evidence>
<dbReference type="Proteomes" id="UP000198885">
    <property type="component" value="Unassembled WGS sequence"/>
</dbReference>
<dbReference type="InterPro" id="IPR000362">
    <property type="entry name" value="Fumarate_lyase_fam"/>
</dbReference>
<dbReference type="InterPro" id="IPR022761">
    <property type="entry name" value="Fumarate_lyase_N"/>
</dbReference>
<dbReference type="SUPFAM" id="SSF48557">
    <property type="entry name" value="L-aspartase-like"/>
    <property type="match status" value="1"/>
</dbReference>
<proteinExistence type="inferred from homology"/>
<feature type="domain" description="Adenylosuccinate lyase C-terminal" evidence="2">
    <location>
        <begin position="363"/>
        <end position="436"/>
    </location>
</feature>
<dbReference type="InterPro" id="IPR019468">
    <property type="entry name" value="AdenyloSucc_lyase_C"/>
</dbReference>